<feature type="transmembrane region" description="Helical" evidence="2">
    <location>
        <begin position="213"/>
        <end position="236"/>
    </location>
</feature>
<sequence length="333" mass="35294">MRTRSIIAVAAALAVTAEGQEPGTKVVRWEAAKRATTTTAAAGATHTVLVGAEGFKFSPNQYTNVPIGDIIEFRLYPGNHTVARSDFGTPCLPYEYTGLNRQGFFSGYIGPQVITNDLPKLQVRVNDTEPIFFYCTAPGSCFQQHMIGVVNPNSTETLDLQEQYAINATTQLAPGEPFPSETLNPTSTPSASNTNSPGAGSDDHEHHGLSAGAIAGIAIGGAAVLCLAGALVFLCGRRGGLDKAYRRSTQTFPPPVVENKYQPSNPKSPGQETYSTAHYSNDPYRTNSPHTFASSPPPLTPNSHPAYTYSSAAGHPNVQSPLMAGMTDGTQGY</sequence>
<evidence type="ECO:0000256" key="1">
    <source>
        <dbReference type="SAM" id="MobiDB-lite"/>
    </source>
</evidence>
<evidence type="ECO:0000256" key="2">
    <source>
        <dbReference type="SAM" id="Phobius"/>
    </source>
</evidence>
<accession>A0A1J7JWL3</accession>
<organism evidence="4 5">
    <name type="scientific">Coniochaeta ligniaria NRRL 30616</name>
    <dbReference type="NCBI Taxonomy" id="1408157"/>
    <lineage>
        <taxon>Eukaryota</taxon>
        <taxon>Fungi</taxon>
        <taxon>Dikarya</taxon>
        <taxon>Ascomycota</taxon>
        <taxon>Pezizomycotina</taxon>
        <taxon>Sordariomycetes</taxon>
        <taxon>Sordariomycetidae</taxon>
        <taxon>Coniochaetales</taxon>
        <taxon>Coniochaetaceae</taxon>
        <taxon>Coniochaeta</taxon>
    </lineage>
</organism>
<evidence type="ECO:0000256" key="3">
    <source>
        <dbReference type="SAM" id="SignalP"/>
    </source>
</evidence>
<keyword evidence="2" id="KW-1133">Transmembrane helix</keyword>
<dbReference type="EMBL" id="KV875093">
    <property type="protein sequence ID" value="OIW34456.1"/>
    <property type="molecule type" value="Genomic_DNA"/>
</dbReference>
<evidence type="ECO:0000313" key="5">
    <source>
        <dbReference type="Proteomes" id="UP000182658"/>
    </source>
</evidence>
<dbReference type="Gene3D" id="2.60.40.420">
    <property type="entry name" value="Cupredoxins - blue copper proteins"/>
    <property type="match status" value="1"/>
</dbReference>
<dbReference type="InterPro" id="IPR052953">
    <property type="entry name" value="Ser-rich/MCO-related"/>
</dbReference>
<dbReference type="STRING" id="1408157.A0A1J7JWL3"/>
<dbReference type="PANTHER" id="PTHR34883">
    <property type="entry name" value="SERINE-RICH PROTEIN, PUTATIVE-RELATED-RELATED"/>
    <property type="match status" value="1"/>
</dbReference>
<keyword evidence="3" id="KW-0732">Signal</keyword>
<dbReference type="InParanoid" id="A0A1J7JWL3"/>
<feature type="region of interest" description="Disordered" evidence="1">
    <location>
        <begin position="246"/>
        <end position="333"/>
    </location>
</feature>
<dbReference type="InterPro" id="IPR008972">
    <property type="entry name" value="Cupredoxin"/>
</dbReference>
<evidence type="ECO:0000313" key="4">
    <source>
        <dbReference type="EMBL" id="OIW34456.1"/>
    </source>
</evidence>
<feature type="compositionally biased region" description="Polar residues" evidence="1">
    <location>
        <begin position="261"/>
        <end position="294"/>
    </location>
</feature>
<dbReference type="OrthoDB" id="2331100at2759"/>
<dbReference type="AlphaFoldDB" id="A0A1J7JWL3"/>
<feature type="compositionally biased region" description="Polar residues" evidence="1">
    <location>
        <begin position="301"/>
        <end position="311"/>
    </location>
</feature>
<feature type="compositionally biased region" description="Low complexity" evidence="1">
    <location>
        <begin position="184"/>
        <end position="197"/>
    </location>
</feature>
<name>A0A1J7JWL3_9PEZI</name>
<evidence type="ECO:0008006" key="6">
    <source>
        <dbReference type="Google" id="ProtNLM"/>
    </source>
</evidence>
<dbReference type="PANTHER" id="PTHR34883:SF8">
    <property type="entry name" value="EXTRACELLULAR SERINE-RICH PROTEIN (AFU_ORTHOLOGUE AFUA_6G00670)"/>
    <property type="match status" value="1"/>
</dbReference>
<proteinExistence type="predicted"/>
<feature type="signal peptide" evidence="3">
    <location>
        <begin position="1"/>
        <end position="19"/>
    </location>
</feature>
<dbReference type="SUPFAM" id="SSF49503">
    <property type="entry name" value="Cupredoxins"/>
    <property type="match status" value="1"/>
</dbReference>
<feature type="chain" id="PRO_5012859988" description="Cupredoxin" evidence="3">
    <location>
        <begin position="20"/>
        <end position="333"/>
    </location>
</feature>
<keyword evidence="5" id="KW-1185">Reference proteome</keyword>
<keyword evidence="2" id="KW-0812">Transmembrane</keyword>
<keyword evidence="2" id="KW-0472">Membrane</keyword>
<reference evidence="4 5" key="1">
    <citation type="submission" date="2016-10" db="EMBL/GenBank/DDBJ databases">
        <title>Draft genome sequence of Coniochaeta ligniaria NRRL30616, a lignocellulolytic fungus for bioabatement of inhibitors in plant biomass hydrolysates.</title>
        <authorList>
            <consortium name="DOE Joint Genome Institute"/>
            <person name="Jimenez D.J."/>
            <person name="Hector R.E."/>
            <person name="Riley R."/>
            <person name="Sun H."/>
            <person name="Grigoriev I.V."/>
            <person name="Van Elsas J.D."/>
            <person name="Nichols N.N."/>
        </authorList>
    </citation>
    <scope>NUCLEOTIDE SEQUENCE [LARGE SCALE GENOMIC DNA]</scope>
    <source>
        <strain evidence="4 5">NRRL 30616</strain>
    </source>
</reference>
<gene>
    <name evidence="4" type="ORF">CONLIGDRAFT_5741</name>
</gene>
<dbReference type="Proteomes" id="UP000182658">
    <property type="component" value="Unassembled WGS sequence"/>
</dbReference>
<feature type="region of interest" description="Disordered" evidence="1">
    <location>
        <begin position="172"/>
        <end position="207"/>
    </location>
</feature>
<protein>
    <recommendedName>
        <fullName evidence="6">Cupredoxin</fullName>
    </recommendedName>
</protein>